<feature type="region of interest" description="Disordered" evidence="1">
    <location>
        <begin position="172"/>
        <end position="200"/>
    </location>
</feature>
<feature type="compositionally biased region" description="Low complexity" evidence="1">
    <location>
        <begin position="112"/>
        <end position="125"/>
    </location>
</feature>
<evidence type="ECO:0000313" key="4">
    <source>
        <dbReference type="Proteomes" id="UP001215598"/>
    </source>
</evidence>
<evidence type="ECO:0000256" key="1">
    <source>
        <dbReference type="SAM" id="MobiDB-lite"/>
    </source>
</evidence>
<keyword evidence="2" id="KW-0732">Signal</keyword>
<name>A0AAD7MAM3_9AGAR</name>
<organism evidence="3 4">
    <name type="scientific">Mycena metata</name>
    <dbReference type="NCBI Taxonomy" id="1033252"/>
    <lineage>
        <taxon>Eukaryota</taxon>
        <taxon>Fungi</taxon>
        <taxon>Dikarya</taxon>
        <taxon>Basidiomycota</taxon>
        <taxon>Agaricomycotina</taxon>
        <taxon>Agaricomycetes</taxon>
        <taxon>Agaricomycetidae</taxon>
        <taxon>Agaricales</taxon>
        <taxon>Marasmiineae</taxon>
        <taxon>Mycenaceae</taxon>
        <taxon>Mycena</taxon>
    </lineage>
</organism>
<evidence type="ECO:0000313" key="3">
    <source>
        <dbReference type="EMBL" id="KAJ7707957.1"/>
    </source>
</evidence>
<gene>
    <name evidence="3" type="ORF">B0H16DRAFT_1823534</name>
</gene>
<feature type="compositionally biased region" description="Polar residues" evidence="1">
    <location>
        <begin position="191"/>
        <end position="200"/>
    </location>
</feature>
<feature type="signal peptide" evidence="2">
    <location>
        <begin position="1"/>
        <end position="16"/>
    </location>
</feature>
<feature type="chain" id="PRO_5042052350" description="BHLH domain-containing protein" evidence="2">
    <location>
        <begin position="17"/>
        <end position="529"/>
    </location>
</feature>
<reference evidence="3" key="1">
    <citation type="submission" date="2023-03" db="EMBL/GenBank/DDBJ databases">
        <title>Massive genome expansion in bonnet fungi (Mycena s.s.) driven by repeated elements and novel gene families across ecological guilds.</title>
        <authorList>
            <consortium name="Lawrence Berkeley National Laboratory"/>
            <person name="Harder C.B."/>
            <person name="Miyauchi S."/>
            <person name="Viragh M."/>
            <person name="Kuo A."/>
            <person name="Thoen E."/>
            <person name="Andreopoulos B."/>
            <person name="Lu D."/>
            <person name="Skrede I."/>
            <person name="Drula E."/>
            <person name="Henrissat B."/>
            <person name="Morin E."/>
            <person name="Kohler A."/>
            <person name="Barry K."/>
            <person name="LaButti K."/>
            <person name="Morin E."/>
            <person name="Salamov A."/>
            <person name="Lipzen A."/>
            <person name="Mereny Z."/>
            <person name="Hegedus B."/>
            <person name="Baldrian P."/>
            <person name="Stursova M."/>
            <person name="Weitz H."/>
            <person name="Taylor A."/>
            <person name="Grigoriev I.V."/>
            <person name="Nagy L.G."/>
            <person name="Martin F."/>
            <person name="Kauserud H."/>
        </authorList>
    </citation>
    <scope>NUCLEOTIDE SEQUENCE</scope>
    <source>
        <strain evidence="3">CBHHK182m</strain>
    </source>
</reference>
<feature type="region of interest" description="Disordered" evidence="1">
    <location>
        <begin position="24"/>
        <end position="60"/>
    </location>
</feature>
<keyword evidence="4" id="KW-1185">Reference proteome</keyword>
<feature type="region of interest" description="Disordered" evidence="1">
    <location>
        <begin position="108"/>
        <end position="145"/>
    </location>
</feature>
<proteinExistence type="predicted"/>
<accession>A0AAD7MAM3</accession>
<evidence type="ECO:0000256" key="2">
    <source>
        <dbReference type="SAM" id="SignalP"/>
    </source>
</evidence>
<comment type="caution">
    <text evidence="3">The sequence shown here is derived from an EMBL/GenBank/DDBJ whole genome shotgun (WGS) entry which is preliminary data.</text>
</comment>
<evidence type="ECO:0008006" key="5">
    <source>
        <dbReference type="Google" id="ProtNLM"/>
    </source>
</evidence>
<feature type="compositionally biased region" description="Acidic residues" evidence="1">
    <location>
        <begin position="320"/>
        <end position="340"/>
    </location>
</feature>
<feature type="region of interest" description="Disordered" evidence="1">
    <location>
        <begin position="317"/>
        <end position="361"/>
    </location>
</feature>
<dbReference type="AlphaFoldDB" id="A0AAD7MAM3"/>
<dbReference type="Proteomes" id="UP001215598">
    <property type="component" value="Unassembled WGS sequence"/>
</dbReference>
<feature type="region of interest" description="Disordered" evidence="1">
    <location>
        <begin position="233"/>
        <end position="279"/>
    </location>
</feature>
<protein>
    <recommendedName>
        <fullName evidence="5">BHLH domain-containing protein</fullName>
    </recommendedName>
</protein>
<feature type="compositionally biased region" description="Basic and acidic residues" evidence="1">
    <location>
        <begin position="258"/>
        <end position="279"/>
    </location>
</feature>
<feature type="compositionally biased region" description="Pro residues" evidence="1">
    <location>
        <begin position="30"/>
        <end position="39"/>
    </location>
</feature>
<dbReference type="EMBL" id="JARKIB010000439">
    <property type="protein sequence ID" value="KAJ7707957.1"/>
    <property type="molecule type" value="Genomic_DNA"/>
</dbReference>
<sequence>MGSCLSSLTHLSAALTLLVNRGPITVTPQPSQPPPPQPLPAQHAPNRRQLEPQHRHTPRLEFTQQYVAPRGQDGRHVPFTNMDLGMGMGIDTTDFGLFNPFQFTFEAPSPLPSSESESGGSSGSFSPPPSMRAASVDTGYSASTDDPAAEFANRVRKNAGLVLAVQIGSEPQYQPHQPSAFTAPPAPLYPTPNTAASAFTNTRCPDRTAHARHRSADHDAITAENIAHYHRAAGPHQPQRAHPVAATGRLRAARRRQGGRDQGGRALSRDASDPEDHIDARGYVDGVKIARKRSKANNREKGLTRELEGLKTLLHGLVGVEDEANPNEEDDEEGESDDEGGAGAKVEPAPKVKVERRRSAEGRAPPCVRLRAQVYATCTLSASVGAGLVGKGRKIPGHRVTAAHPSTGDAYVPHARPARCARPHLPRLCPHPPSPMPSPPFPALVHNPTLPSRVQLALGSDAAHAHTHVVSAHAHAMCVRGESPHAPLPVLLARGDARAEFARTHCADKRNEVLLVGNLKGFQFEGFEI</sequence>
<feature type="compositionally biased region" description="Basic and acidic residues" evidence="1">
    <location>
        <begin position="348"/>
        <end position="361"/>
    </location>
</feature>